<feature type="binding site" evidence="7">
    <location>
        <position position="369"/>
    </location>
    <ligand>
        <name>Mn(2+)</name>
        <dbReference type="ChEBI" id="CHEBI:29035"/>
    </ligand>
</feature>
<gene>
    <name evidence="7" type="primary">fucI</name>
    <name evidence="11" type="ORF">OB236_39715</name>
</gene>
<dbReference type="Gene3D" id="3.40.50.1070">
    <property type="match status" value="1"/>
</dbReference>
<keyword evidence="2 7" id="KW-0479">Metal-binding</keyword>
<dbReference type="SUPFAM" id="SSF53743">
    <property type="entry name" value="FucI/AraA N-terminal and middle domains"/>
    <property type="match status" value="1"/>
</dbReference>
<dbReference type="SUPFAM" id="SSF50443">
    <property type="entry name" value="FucI/AraA C-terminal domain-like"/>
    <property type="match status" value="1"/>
</dbReference>
<keyword evidence="6 7" id="KW-0119">Carbohydrate metabolism</keyword>
<feature type="binding site" evidence="7">
    <location>
        <position position="534"/>
    </location>
    <ligand>
        <name>Mn(2+)</name>
        <dbReference type="ChEBI" id="CHEBI:29035"/>
    </ligand>
</feature>
<evidence type="ECO:0000259" key="9">
    <source>
        <dbReference type="Pfam" id="PF07881"/>
    </source>
</evidence>
<evidence type="ECO:0000256" key="2">
    <source>
        <dbReference type="ARBA" id="ARBA00022723"/>
    </source>
</evidence>
<feature type="active site" description="Proton acceptor" evidence="7">
    <location>
        <position position="345"/>
    </location>
</feature>
<evidence type="ECO:0000256" key="3">
    <source>
        <dbReference type="ARBA" id="ARBA00023211"/>
    </source>
</evidence>
<comment type="similarity">
    <text evidence="7">Belongs to the L-fucose isomerase family.</text>
</comment>
<dbReference type="Gene3D" id="3.20.14.10">
    <property type="entry name" value="L-fucose/L-arabinose isomerase, C-terminal"/>
    <property type="match status" value="1"/>
</dbReference>
<dbReference type="InterPro" id="IPR038391">
    <property type="entry name" value="Fucose_iso_dom1_sf"/>
</dbReference>
<proteinExistence type="inferred from homology"/>
<dbReference type="InterPro" id="IPR012889">
    <property type="entry name" value="Fucose_isomerase_N2"/>
</dbReference>
<evidence type="ECO:0000256" key="4">
    <source>
        <dbReference type="ARBA" id="ARBA00023235"/>
    </source>
</evidence>
<dbReference type="GO" id="GO:0008736">
    <property type="term" value="F:L-fucose isomerase activity"/>
    <property type="evidence" value="ECO:0007669"/>
    <property type="project" value="UniProtKB-EC"/>
</dbReference>
<keyword evidence="4 7" id="KW-0413">Isomerase</keyword>
<keyword evidence="12" id="KW-1185">Reference proteome</keyword>
<dbReference type="Pfam" id="PF07882">
    <property type="entry name" value="Fucose_iso_N2"/>
    <property type="match status" value="1"/>
</dbReference>
<evidence type="ECO:0000313" key="12">
    <source>
        <dbReference type="Proteomes" id="UP001652445"/>
    </source>
</evidence>
<dbReference type="Gene3D" id="3.40.275.10">
    <property type="entry name" value="L-fucose Isomerase, Chain A, domain 2"/>
    <property type="match status" value="1"/>
</dbReference>
<protein>
    <recommendedName>
        <fullName evidence="7">L-fucose isomerase</fullName>
        <shortName evidence="7">FucIase</shortName>
        <ecNumber evidence="7">5.3.1.25</ecNumber>
    </recommendedName>
    <alternativeName>
        <fullName evidence="7">6-deoxy-L-galactose isomerase</fullName>
    </alternativeName>
</protein>
<dbReference type="Pfam" id="PF07881">
    <property type="entry name" value="Fucose_iso_N1"/>
    <property type="match status" value="1"/>
</dbReference>
<comment type="cofactor">
    <cofactor evidence="7">
        <name>Mn(2+)</name>
        <dbReference type="ChEBI" id="CHEBI:29035"/>
    </cofactor>
</comment>
<name>A0ABT2UUD9_9BACL</name>
<dbReference type="NCBIfam" id="TIGR01089">
    <property type="entry name" value="fucI"/>
    <property type="match status" value="1"/>
</dbReference>
<feature type="domain" description="L-fucose isomerase N-terminal-1" evidence="9">
    <location>
        <begin position="14"/>
        <end position="182"/>
    </location>
</feature>
<feature type="binding site" evidence="7">
    <location>
        <position position="345"/>
    </location>
    <ligand>
        <name>Mn(2+)</name>
        <dbReference type="ChEBI" id="CHEBI:29035"/>
    </ligand>
</feature>
<dbReference type="NCBIfam" id="NF008220">
    <property type="entry name" value="PRK10991.1"/>
    <property type="match status" value="1"/>
</dbReference>
<keyword evidence="3 7" id="KW-0464">Manganese</keyword>
<dbReference type="Pfam" id="PF02952">
    <property type="entry name" value="Fucose_iso_C"/>
    <property type="match status" value="1"/>
</dbReference>
<keyword evidence="5 7" id="KW-0294">Fucose metabolism</keyword>
<evidence type="ECO:0000259" key="10">
    <source>
        <dbReference type="Pfam" id="PF07882"/>
    </source>
</evidence>
<dbReference type="HAMAP" id="MF_01254">
    <property type="entry name" value="Fucose_iso"/>
    <property type="match status" value="1"/>
</dbReference>
<feature type="active site" description="Proton acceptor" evidence="7">
    <location>
        <position position="369"/>
    </location>
</feature>
<comment type="caution">
    <text evidence="11">The sequence shown here is derived from an EMBL/GenBank/DDBJ whole genome shotgun (WGS) entry which is preliminary data.</text>
</comment>
<comment type="subcellular location">
    <subcellularLocation>
        <location evidence="7">Cytoplasm</location>
    </subcellularLocation>
</comment>
<dbReference type="PANTHER" id="PTHR37840:SF1">
    <property type="entry name" value="L-FUCOSE ISOMERASE"/>
    <property type="match status" value="1"/>
</dbReference>
<sequence>MKHVEAVNRLNGSMPKIGIRPAVDGRRGGIRESLEEVTMNMAQAVAEFLSSHLRHSNGLPVECVVADTCIGGVAEAARTAEKFARAGVGVSITVTPSWCYPTETIDTDPTIPKAIWGFNGTERPGAVYLAAALAAHNQKGLPAFSIYGKDVQDIGDTTITPDVQQKLLQFAKAGLAVATMRGKSYLSMGSVSMGIAGCIADESFFQSYLGMRNEYVDMTEFVRRMELGIYDKEEYERALVWTKENCKEGGDVNPPELTRTREQKDQDWETVVKMTLIARDLMIGNPQLDGIGYGEEALGHNAIAAGFQGQRAWTDFFPNGDFMEAILSSSFDWNGIREPYVIATENDTLNGITMLFGHLLTNAAQIFADVRTYWSPEAVKRVTGKELEGRAKDGVIHLINSGPAALDGTGTQSVEGQPAMKPYWDITAEEVKQSLEVTQWCPAVDFFRGGGFSTDFTTRGGMPVTMARINLIAGLGHVLQLAEGYTVELPDDVHDKLDQRSNPTWPTTWFVPNLTGTGAFKDVYSVMYNWGSNHGSVSYGHIGGDLITLASMLRIPVSMHNVAEERLFQPSAWSAFGASDRTGADFRACDNFGPLYGKK</sequence>
<evidence type="ECO:0000259" key="8">
    <source>
        <dbReference type="Pfam" id="PF02952"/>
    </source>
</evidence>
<dbReference type="InterPro" id="IPR038393">
    <property type="entry name" value="Fuc_iso_dom3_sf"/>
</dbReference>
<evidence type="ECO:0000256" key="6">
    <source>
        <dbReference type="ARBA" id="ARBA00023277"/>
    </source>
</evidence>
<evidence type="ECO:0000256" key="1">
    <source>
        <dbReference type="ARBA" id="ARBA00022490"/>
    </source>
</evidence>
<keyword evidence="1 7" id="KW-0963">Cytoplasm</keyword>
<evidence type="ECO:0000256" key="5">
    <source>
        <dbReference type="ARBA" id="ARBA00023253"/>
    </source>
</evidence>
<comment type="catalytic activity">
    <reaction evidence="7">
        <text>L-fucose = L-fuculose</text>
        <dbReference type="Rhea" id="RHEA:17233"/>
        <dbReference type="ChEBI" id="CHEBI:2181"/>
        <dbReference type="ChEBI" id="CHEBI:17617"/>
        <dbReference type="EC" id="5.3.1.25"/>
    </reaction>
</comment>
<comment type="pathway">
    <text evidence="7">Carbohydrate degradation; L-fucose degradation; L-lactaldehyde and glycerone phosphate from L-fucose: step 1/3.</text>
</comment>
<dbReference type="PANTHER" id="PTHR37840">
    <property type="entry name" value="L-FUCOSE ISOMERASE"/>
    <property type="match status" value="1"/>
</dbReference>
<feature type="domain" description="L-fucose isomerase C-terminal" evidence="8">
    <location>
        <begin position="398"/>
        <end position="560"/>
    </location>
</feature>
<dbReference type="EC" id="5.3.1.25" evidence="7"/>
<dbReference type="Proteomes" id="UP001652445">
    <property type="component" value="Unassembled WGS sequence"/>
</dbReference>
<evidence type="ECO:0000313" key="11">
    <source>
        <dbReference type="EMBL" id="MCU6798274.1"/>
    </source>
</evidence>
<dbReference type="InterPro" id="IPR004216">
    <property type="entry name" value="Fuc/Ara_isomerase_C"/>
</dbReference>
<dbReference type="InterPro" id="IPR009015">
    <property type="entry name" value="Fucose_isomerase_N/cen_sf"/>
</dbReference>
<feature type="domain" description="L-fucose isomerase N-terminal-2" evidence="10">
    <location>
        <begin position="183"/>
        <end position="362"/>
    </location>
</feature>
<dbReference type="InterPro" id="IPR005763">
    <property type="entry name" value="Fucose_isomerase"/>
</dbReference>
<evidence type="ECO:0000256" key="7">
    <source>
        <dbReference type="HAMAP-Rule" id="MF_01254"/>
    </source>
</evidence>
<organism evidence="11 12">
    <name type="scientific">Paenibacillus baimaensis</name>
    <dbReference type="NCBI Taxonomy" id="2982185"/>
    <lineage>
        <taxon>Bacteria</taxon>
        <taxon>Bacillati</taxon>
        <taxon>Bacillota</taxon>
        <taxon>Bacilli</taxon>
        <taxon>Bacillales</taxon>
        <taxon>Paenibacillaceae</taxon>
        <taxon>Paenibacillus</taxon>
    </lineage>
</organism>
<accession>A0ABT2UUD9</accession>
<dbReference type="InterPro" id="IPR038392">
    <property type="entry name" value="Fucose_isomerase_dom2_sf"/>
</dbReference>
<dbReference type="InterPro" id="IPR012888">
    <property type="entry name" value="Fucose_iso_N1"/>
</dbReference>
<dbReference type="InterPro" id="IPR015888">
    <property type="entry name" value="Fuc_isomerase_C"/>
</dbReference>
<dbReference type="RefSeq" id="WP_262689000.1">
    <property type="nucleotide sequence ID" value="NZ_JAOQIO010000125.1"/>
</dbReference>
<reference evidence="11 12" key="1">
    <citation type="submission" date="2022-09" db="EMBL/GenBank/DDBJ databases">
        <authorList>
            <person name="Han X.L."/>
            <person name="Wang Q."/>
            <person name="Lu T."/>
        </authorList>
    </citation>
    <scope>NUCLEOTIDE SEQUENCE [LARGE SCALE GENOMIC DNA]</scope>
    <source>
        <strain evidence="11 12">WQ 127069</strain>
    </source>
</reference>
<dbReference type="EMBL" id="JAOQIO010000125">
    <property type="protein sequence ID" value="MCU6798274.1"/>
    <property type="molecule type" value="Genomic_DNA"/>
</dbReference>
<comment type="function">
    <text evidence="7">Converts the aldose L-fucose into the corresponding ketose L-fuculose.</text>
</comment>